<evidence type="ECO:0000313" key="3">
    <source>
        <dbReference type="Proteomes" id="UP000177718"/>
    </source>
</evidence>
<dbReference type="EMBL" id="MHDB01000014">
    <property type="protein sequence ID" value="OGY32393.1"/>
    <property type="molecule type" value="Genomic_DNA"/>
</dbReference>
<comment type="caution">
    <text evidence="2">The sequence shown here is derived from an EMBL/GenBank/DDBJ whole genome shotgun (WGS) entry which is preliminary data.</text>
</comment>
<dbReference type="GO" id="GO:0016491">
    <property type="term" value="F:oxidoreductase activity"/>
    <property type="evidence" value="ECO:0007669"/>
    <property type="project" value="InterPro"/>
</dbReference>
<dbReference type="SUPFAM" id="SSF63380">
    <property type="entry name" value="Riboflavin synthase domain-like"/>
    <property type="match status" value="1"/>
</dbReference>
<dbReference type="PROSITE" id="PS51384">
    <property type="entry name" value="FAD_FR"/>
    <property type="match status" value="1"/>
</dbReference>
<proteinExistence type="predicted"/>
<dbReference type="InterPro" id="IPR017927">
    <property type="entry name" value="FAD-bd_FR_type"/>
</dbReference>
<dbReference type="InterPro" id="IPR008333">
    <property type="entry name" value="Cbr1-like_FAD-bd_dom"/>
</dbReference>
<dbReference type="InterPro" id="IPR039261">
    <property type="entry name" value="FNR_nucleotide-bd"/>
</dbReference>
<dbReference type="PANTHER" id="PTHR47354:SF5">
    <property type="entry name" value="PROTEIN RFBI"/>
    <property type="match status" value="1"/>
</dbReference>
<accession>A0A1G1WXE7</accession>
<dbReference type="PRINTS" id="PR00410">
    <property type="entry name" value="PHEHYDRXLASE"/>
</dbReference>
<reference evidence="2 3" key="1">
    <citation type="journal article" date="2016" name="Nat. Commun.">
        <title>Thousands of microbial genomes shed light on interconnected biogeochemical processes in an aquifer system.</title>
        <authorList>
            <person name="Anantharaman K."/>
            <person name="Brown C.T."/>
            <person name="Hug L.A."/>
            <person name="Sharon I."/>
            <person name="Castelle C.J."/>
            <person name="Probst A.J."/>
            <person name="Thomas B.C."/>
            <person name="Singh A."/>
            <person name="Wilkins M.J."/>
            <person name="Karaoz U."/>
            <person name="Brodie E.L."/>
            <person name="Williams K.H."/>
            <person name="Hubbard S.S."/>
            <person name="Banfield J.F."/>
        </authorList>
    </citation>
    <scope>NUCLEOTIDE SEQUENCE [LARGE SCALE GENOMIC DNA]</scope>
</reference>
<evidence type="ECO:0000259" key="1">
    <source>
        <dbReference type="PROSITE" id="PS51384"/>
    </source>
</evidence>
<organism evidence="2 3">
    <name type="scientific">Candidatus Woykebacteria bacterium RIFCSPLOWO2_01_FULL_43_14</name>
    <dbReference type="NCBI Taxonomy" id="1802605"/>
    <lineage>
        <taxon>Bacteria</taxon>
        <taxon>Candidatus Woykeibacteriota</taxon>
    </lineage>
</organism>
<sequence>MEPFYFPLKDRREVAQDTIEFIFDTSGSTFNFTAGQYVNIGLIDPPITDQRGNSRSMSICSSPNSVGYFATAMRIRPSAYKTNLKTMPLGTKVKVLGPFGHFTLKEDLTRPIVFLAGGIGITPMRSIIEYVTQEQLSQRIFLFYSNRNPESSAFIKDFENWEKENPNFTLIATITDSTDKNWIHKYGRIDQNLLSRYLKNLNEP</sequence>
<feature type="domain" description="FAD-binding FR-type" evidence="1">
    <location>
        <begin position="1"/>
        <end position="105"/>
    </location>
</feature>
<name>A0A1G1WXE7_9BACT</name>
<dbReference type="InterPro" id="IPR050415">
    <property type="entry name" value="MRET"/>
</dbReference>
<dbReference type="SUPFAM" id="SSF52343">
    <property type="entry name" value="Ferredoxin reductase-like, C-terminal NADP-linked domain"/>
    <property type="match status" value="1"/>
</dbReference>
<dbReference type="InterPro" id="IPR017938">
    <property type="entry name" value="Riboflavin_synthase-like_b-brl"/>
</dbReference>
<dbReference type="Gene3D" id="3.40.50.80">
    <property type="entry name" value="Nucleotide-binding domain of ferredoxin-NADP reductase (FNR) module"/>
    <property type="match status" value="1"/>
</dbReference>
<dbReference type="Pfam" id="PF00970">
    <property type="entry name" value="FAD_binding_6"/>
    <property type="match status" value="1"/>
</dbReference>
<dbReference type="STRING" id="1802605.A3A61_01405"/>
<dbReference type="CDD" id="cd00322">
    <property type="entry name" value="FNR_like"/>
    <property type="match status" value="1"/>
</dbReference>
<dbReference type="Pfam" id="PF00175">
    <property type="entry name" value="NAD_binding_1"/>
    <property type="match status" value="1"/>
</dbReference>
<gene>
    <name evidence="2" type="ORF">A3A61_01405</name>
</gene>
<dbReference type="AlphaFoldDB" id="A0A1G1WXE7"/>
<dbReference type="PANTHER" id="PTHR47354">
    <property type="entry name" value="NADH OXIDOREDUCTASE HCR"/>
    <property type="match status" value="1"/>
</dbReference>
<dbReference type="Proteomes" id="UP000177718">
    <property type="component" value="Unassembled WGS sequence"/>
</dbReference>
<evidence type="ECO:0000313" key="2">
    <source>
        <dbReference type="EMBL" id="OGY32393.1"/>
    </source>
</evidence>
<dbReference type="Gene3D" id="2.40.30.10">
    <property type="entry name" value="Translation factors"/>
    <property type="match status" value="1"/>
</dbReference>
<protein>
    <recommendedName>
        <fullName evidence="1">FAD-binding FR-type domain-containing protein</fullName>
    </recommendedName>
</protein>
<feature type="non-terminal residue" evidence="2">
    <location>
        <position position="204"/>
    </location>
</feature>
<dbReference type="InterPro" id="IPR001433">
    <property type="entry name" value="OxRdtase_FAD/NAD-bd"/>
</dbReference>